<proteinExistence type="predicted"/>
<dbReference type="EMBL" id="LAXI01000027">
    <property type="protein sequence ID" value="KRS15126.1"/>
    <property type="molecule type" value="Genomic_DNA"/>
</dbReference>
<dbReference type="GO" id="GO:0046872">
    <property type="term" value="F:metal ion binding"/>
    <property type="evidence" value="ECO:0007669"/>
    <property type="project" value="UniProtKB-KW"/>
</dbReference>
<dbReference type="PATRIC" id="fig|540747.5.peg.3417"/>
<evidence type="ECO:0000313" key="4">
    <source>
        <dbReference type="EMBL" id="QEW24770.1"/>
    </source>
</evidence>
<dbReference type="Pfam" id="PF00903">
    <property type="entry name" value="Glyoxalase"/>
    <property type="match status" value="1"/>
</dbReference>
<name>A0A0T5P1Y5_9RHOB</name>
<dbReference type="InterPro" id="IPR029068">
    <property type="entry name" value="Glyas_Bleomycin-R_OHBP_Dase"/>
</dbReference>
<dbReference type="Proteomes" id="UP000325785">
    <property type="component" value="Chromosome"/>
</dbReference>
<keyword evidence="5" id="KW-1185">Reference proteome</keyword>
<dbReference type="InterPro" id="IPR051332">
    <property type="entry name" value="Fosfomycin_Res_Enzymes"/>
</dbReference>
<organism evidence="3 5">
    <name type="scientific">Roseovarius indicus</name>
    <dbReference type="NCBI Taxonomy" id="540747"/>
    <lineage>
        <taxon>Bacteria</taxon>
        <taxon>Pseudomonadati</taxon>
        <taxon>Pseudomonadota</taxon>
        <taxon>Alphaproteobacteria</taxon>
        <taxon>Rhodobacterales</taxon>
        <taxon>Roseobacteraceae</taxon>
        <taxon>Roseovarius</taxon>
    </lineage>
</organism>
<evidence type="ECO:0000259" key="2">
    <source>
        <dbReference type="PROSITE" id="PS51819"/>
    </source>
</evidence>
<gene>
    <name evidence="4" type="primary">fosX</name>
    <name evidence="4" type="ORF">RIdsm_00553</name>
    <name evidence="3" type="ORF">XM52_25305</name>
</gene>
<evidence type="ECO:0000313" key="6">
    <source>
        <dbReference type="Proteomes" id="UP000325785"/>
    </source>
</evidence>
<accession>A0A0T5P1Y5</accession>
<dbReference type="NCBIfam" id="NF000222">
    <property type="entry name" value="FosX"/>
    <property type="match status" value="1"/>
</dbReference>
<reference evidence="3 5" key="1">
    <citation type="submission" date="2015-04" db="EMBL/GenBank/DDBJ databases">
        <title>The draft genome sequence of Roseovarius indicus B108T.</title>
        <authorList>
            <person name="Li G."/>
            <person name="Lai Q."/>
            <person name="Shao Z."/>
            <person name="Yan P."/>
        </authorList>
    </citation>
    <scope>NUCLEOTIDE SEQUENCE [LARGE SCALE GENOMIC DNA]</scope>
    <source>
        <strain evidence="3 5">B108</strain>
    </source>
</reference>
<evidence type="ECO:0000256" key="1">
    <source>
        <dbReference type="ARBA" id="ARBA00022723"/>
    </source>
</evidence>
<dbReference type="SUPFAM" id="SSF54593">
    <property type="entry name" value="Glyoxalase/Bleomycin resistance protein/Dihydroxybiphenyl dioxygenase"/>
    <property type="match status" value="1"/>
</dbReference>
<dbReference type="EMBL" id="CP031598">
    <property type="protein sequence ID" value="QEW24770.1"/>
    <property type="molecule type" value="Genomic_DNA"/>
</dbReference>
<feature type="domain" description="VOC" evidence="2">
    <location>
        <begin position="4"/>
        <end position="122"/>
    </location>
</feature>
<reference evidence="4 6" key="2">
    <citation type="submission" date="2018-08" db="EMBL/GenBank/DDBJ databases">
        <title>Genetic Globetrotter - A new plasmid hitch-hiking vast phylogenetic and geographic distances.</title>
        <authorList>
            <person name="Vollmers J."/>
            <person name="Petersen J."/>
        </authorList>
    </citation>
    <scope>NUCLEOTIDE SEQUENCE [LARGE SCALE GENOMIC DNA]</scope>
    <source>
        <strain evidence="4 6">DSM 26383</strain>
    </source>
</reference>
<dbReference type="Gene3D" id="3.10.180.10">
    <property type="entry name" value="2,3-Dihydroxybiphenyl 1,2-Dioxygenase, domain 1"/>
    <property type="match status" value="1"/>
</dbReference>
<sequence length="139" mass="15699">MSEGLSHITFICADLDRMQAVLEEVLEARCVYASGGELFSLSEERFFLVGDVWVAIMKGDPVRERSYNHVAFKVDEAQFDDRVARIEAMGLDMRPPRPRVTGEGRSVYFHGPDGHLLELHTGTLEQRLSRYARGREGVA</sequence>
<dbReference type="AlphaFoldDB" id="A0A0T5P1Y5"/>
<dbReference type="PROSITE" id="PS51819">
    <property type="entry name" value="VOC"/>
    <property type="match status" value="1"/>
</dbReference>
<dbReference type="KEGG" id="rid:RIdsm_00553"/>
<evidence type="ECO:0000313" key="5">
    <source>
        <dbReference type="Proteomes" id="UP000051401"/>
    </source>
</evidence>
<dbReference type="InterPro" id="IPR004360">
    <property type="entry name" value="Glyas_Fos-R_dOase_dom"/>
</dbReference>
<keyword evidence="1" id="KW-0479">Metal-binding</keyword>
<dbReference type="RefSeq" id="WP_057820857.1">
    <property type="nucleotide sequence ID" value="NZ_CP031598.1"/>
</dbReference>
<evidence type="ECO:0000313" key="3">
    <source>
        <dbReference type="EMBL" id="KRS15126.1"/>
    </source>
</evidence>
<dbReference type="OrthoDB" id="9792626at2"/>
<dbReference type="PANTHER" id="PTHR36113:SF6">
    <property type="entry name" value="FOSFOMYCIN RESISTANCE PROTEIN FOSX"/>
    <property type="match status" value="1"/>
</dbReference>
<dbReference type="Proteomes" id="UP000051401">
    <property type="component" value="Unassembled WGS sequence"/>
</dbReference>
<dbReference type="PANTHER" id="PTHR36113">
    <property type="entry name" value="LYASE, PUTATIVE-RELATED-RELATED"/>
    <property type="match status" value="1"/>
</dbReference>
<protein>
    <submittedName>
        <fullName evidence="4">Fosfomycin resistance protein FosX</fullName>
    </submittedName>
    <submittedName>
        <fullName evidence="3">Fosmidomycin resistance protein</fullName>
    </submittedName>
</protein>
<dbReference type="InterPro" id="IPR037523">
    <property type="entry name" value="VOC_core"/>
</dbReference>
<dbReference type="STRING" id="540747.SAMN04488031_111133"/>